<evidence type="ECO:0000313" key="2">
    <source>
        <dbReference type="EMBL" id="PSL35010.1"/>
    </source>
</evidence>
<feature type="signal peptide" evidence="1">
    <location>
        <begin position="1"/>
        <end position="20"/>
    </location>
</feature>
<reference evidence="2 3" key="1">
    <citation type="submission" date="2018-03" db="EMBL/GenBank/DDBJ databases">
        <title>Genomic Encyclopedia of Archaeal and Bacterial Type Strains, Phase II (KMG-II): from individual species to whole genera.</title>
        <authorList>
            <person name="Goeker M."/>
        </authorList>
    </citation>
    <scope>NUCLEOTIDE SEQUENCE [LARGE SCALE GENOMIC DNA]</scope>
    <source>
        <strain evidence="2 3">DSM 18107</strain>
    </source>
</reference>
<accession>A0A2P8GM26</accession>
<dbReference type="RefSeq" id="WP_106601257.1">
    <property type="nucleotide sequence ID" value="NZ_PYGK01000002.1"/>
</dbReference>
<comment type="caution">
    <text evidence="2">The sequence shown here is derived from an EMBL/GenBank/DDBJ whole genome shotgun (WGS) entry which is preliminary data.</text>
</comment>
<dbReference type="AlphaFoldDB" id="A0A2P8GM26"/>
<protein>
    <recommendedName>
        <fullName evidence="4">Outer membrane protein with beta-barrel domain</fullName>
    </recommendedName>
</protein>
<organism evidence="2 3">
    <name type="scientific">Chitinophaga ginsengisoli</name>
    <dbReference type="NCBI Taxonomy" id="363837"/>
    <lineage>
        <taxon>Bacteria</taxon>
        <taxon>Pseudomonadati</taxon>
        <taxon>Bacteroidota</taxon>
        <taxon>Chitinophagia</taxon>
        <taxon>Chitinophagales</taxon>
        <taxon>Chitinophagaceae</taxon>
        <taxon>Chitinophaga</taxon>
    </lineage>
</organism>
<dbReference type="OrthoDB" id="1442641at2"/>
<sequence length="704" mass="77126">MKQLILLLICITLFRFTANSQTISYRNPQDVDPKPTDIKDADIKGKTVTINRSAALMIRVNNNKDFKTKANDSNGKDIPLDPVPVFLKSGTAQLSFIPGSANIAGSFKVGSPTDGSQLLKVNVTVTTKGFYTATTDIKNGIQFYATGFLEEGPQVVTLKALGTPTKAGTASFNILCGGLTTPTTISIAAGTALTTATVSIDKTGSNCTEFTMEGALQVGKELNSANKLLLKIKPSAKGYYIISTSLKNGYFFSGVFNITTTSVQEIVLTGMGTPQTAGTNTLTITDGTNTCSTDVKVEQQAKDATDFGIVNEVTKIELTDPDNSDKYNIAINEKKSSGDSDDDDDNDNLLAGGSSAYEEAIFNTFGKENIILTPYGIMLNTKIKDNSQYIYGGPNYVHIFLDEMGNSLITGIPQGMPEVQYVVHVIYLEKTSDGKTVSYGIKTTKASFTGTNRIENTRTTVNGELTGKGENKPSLKEYTLVIRTADSDIDFEVYRFLDRKQQKGDLNYTIPMTRSFTANISVGLLNTWLTDPTYSILPDPSNTSLNVAEQEEAHNRGYGTVFATLYTSPITLIKYYVNRSQIKKGRKKLSDINNPVTNAQLHSKNYLYMRPIWERIYPTVGVGISDKVFQNLFFGLNWEFSRGCSFFAGGHFGKVNTFDTSNGFKFEKTNITQEDFNLRTNIDWKVGWAIGASIDFSIIGNLFK</sequence>
<evidence type="ECO:0000256" key="1">
    <source>
        <dbReference type="SAM" id="SignalP"/>
    </source>
</evidence>
<dbReference type="Proteomes" id="UP000240978">
    <property type="component" value="Unassembled WGS sequence"/>
</dbReference>
<feature type="chain" id="PRO_5015121605" description="Outer membrane protein with beta-barrel domain" evidence="1">
    <location>
        <begin position="21"/>
        <end position="704"/>
    </location>
</feature>
<gene>
    <name evidence="2" type="ORF">CLV42_102584</name>
</gene>
<keyword evidence="1" id="KW-0732">Signal</keyword>
<keyword evidence="3" id="KW-1185">Reference proteome</keyword>
<proteinExistence type="predicted"/>
<name>A0A2P8GM26_9BACT</name>
<dbReference type="EMBL" id="PYGK01000002">
    <property type="protein sequence ID" value="PSL35010.1"/>
    <property type="molecule type" value="Genomic_DNA"/>
</dbReference>
<evidence type="ECO:0008006" key="4">
    <source>
        <dbReference type="Google" id="ProtNLM"/>
    </source>
</evidence>
<evidence type="ECO:0000313" key="3">
    <source>
        <dbReference type="Proteomes" id="UP000240978"/>
    </source>
</evidence>